<gene>
    <name evidence="2" type="ORF">HDC10019</name>
</gene>
<accession>Q6IL94</accession>
<dbReference type="EMBL" id="BK002122">
    <property type="protein sequence ID" value="DAA02967.1"/>
    <property type="molecule type" value="Genomic_DNA"/>
</dbReference>
<evidence type="ECO:0000313" key="2">
    <source>
        <dbReference type="EMBL" id="DAA02967.1"/>
    </source>
</evidence>
<proteinExistence type="predicted"/>
<feature type="compositionally biased region" description="Pro residues" evidence="1">
    <location>
        <begin position="107"/>
        <end position="122"/>
    </location>
</feature>
<feature type="region of interest" description="Disordered" evidence="1">
    <location>
        <begin position="96"/>
        <end position="123"/>
    </location>
</feature>
<protein>
    <submittedName>
        <fullName evidence="2">HDC10019</fullName>
    </submittedName>
</protein>
<sequence>MFLYYYHHPHHHPLEPEPEPESKPKFAPSLRVCWFLMPLGLQLQLHCLRPPPPPPRHPLRPVLHSGQTSFLAPLTGAPLPRRFGWTRRGSNIWQPRSDVAKNRTTLPPAPTTPPAPAPPPTPTASIPIQPFIHSFMPGFLGLQLLLLQTGFSALLEMCRSRPTGLPAPSISAEKLGSGTWLPAASLLLYL</sequence>
<evidence type="ECO:0000256" key="1">
    <source>
        <dbReference type="SAM" id="MobiDB-lite"/>
    </source>
</evidence>
<dbReference type="AlphaFoldDB" id="Q6IL94"/>
<reference evidence="2" key="1">
    <citation type="journal article" date="2003" name="Genome Biol.">
        <title>An integrated gene annotation and transcriptional profiling approach towards the full gene content of the Drosophila genome.</title>
        <authorList>
            <person name="Hild M."/>
            <person name="Beckmann B."/>
            <person name="Haas S.A."/>
            <person name="Koch B."/>
            <person name="Solovyev V."/>
            <person name="Busold C."/>
            <person name="Fellenberg K."/>
            <person name="Boutros M."/>
            <person name="Vingron M."/>
            <person name="Sauer F."/>
            <person name="Hoheisel J.D."/>
            <person name="Paro R."/>
        </authorList>
    </citation>
    <scope>NUCLEOTIDE SEQUENCE</scope>
</reference>
<name>Q6IL94_DROME</name>
<organism evidence="2">
    <name type="scientific">Drosophila melanogaster</name>
    <name type="common">Fruit fly</name>
    <dbReference type="NCBI Taxonomy" id="7227"/>
    <lineage>
        <taxon>Eukaryota</taxon>
        <taxon>Metazoa</taxon>
        <taxon>Ecdysozoa</taxon>
        <taxon>Arthropoda</taxon>
        <taxon>Hexapoda</taxon>
        <taxon>Insecta</taxon>
        <taxon>Pterygota</taxon>
        <taxon>Neoptera</taxon>
        <taxon>Endopterygota</taxon>
        <taxon>Diptera</taxon>
        <taxon>Brachycera</taxon>
        <taxon>Muscomorpha</taxon>
        <taxon>Ephydroidea</taxon>
        <taxon>Drosophilidae</taxon>
        <taxon>Drosophila</taxon>
        <taxon>Sophophora</taxon>
    </lineage>
</organism>